<keyword evidence="2 6" id="KW-0202">Cytokine</keyword>
<dbReference type="GO" id="GO:0051607">
    <property type="term" value="P:defense response to virus"/>
    <property type="evidence" value="ECO:0007669"/>
    <property type="project" value="UniProtKB-KW"/>
</dbReference>
<evidence type="ECO:0000256" key="6">
    <source>
        <dbReference type="RuleBase" id="RU000436"/>
    </source>
</evidence>
<evidence type="ECO:0000256" key="7">
    <source>
        <dbReference type="SAM" id="SignalP"/>
    </source>
</evidence>
<keyword evidence="5" id="KW-1015">Disulfide bond</keyword>
<dbReference type="Gene3D" id="1.20.1250.10">
    <property type="match status" value="1"/>
</dbReference>
<name>A0A8D1END0_PIG</name>
<reference evidence="8" key="1">
    <citation type="submission" date="2025-08" db="UniProtKB">
        <authorList>
            <consortium name="Ensembl"/>
        </authorList>
    </citation>
    <scope>IDENTIFICATION</scope>
</reference>
<keyword evidence="3" id="KW-0964">Secreted</keyword>
<dbReference type="Ensembl" id="ENSSSCT00040057643.1">
    <property type="protein sequence ID" value="ENSSSCP00040024001.1"/>
    <property type="gene ID" value="ENSSSCG00040043075.1"/>
</dbReference>
<evidence type="ECO:0000256" key="1">
    <source>
        <dbReference type="ARBA" id="ARBA00004613"/>
    </source>
</evidence>
<evidence type="ECO:0000256" key="2">
    <source>
        <dbReference type="ARBA" id="ARBA00022514"/>
    </source>
</evidence>
<feature type="chain" id="PRO_5034848463" evidence="7">
    <location>
        <begin position="23"/>
        <end position="166"/>
    </location>
</feature>
<dbReference type="SMART" id="SM00076">
    <property type="entry name" value="IFabd"/>
    <property type="match status" value="1"/>
</dbReference>
<keyword evidence="7" id="KW-0732">Signal</keyword>
<evidence type="ECO:0000256" key="5">
    <source>
        <dbReference type="ARBA" id="ARBA00023157"/>
    </source>
</evidence>
<accession>A0A8D1END0</accession>
<dbReference type="GO" id="GO:0005125">
    <property type="term" value="F:cytokine activity"/>
    <property type="evidence" value="ECO:0007669"/>
    <property type="project" value="UniProtKB-KW"/>
</dbReference>
<evidence type="ECO:0000256" key="4">
    <source>
        <dbReference type="ARBA" id="ARBA00023118"/>
    </source>
</evidence>
<dbReference type="Proteomes" id="UP000694722">
    <property type="component" value="Unplaced"/>
</dbReference>
<dbReference type="InterPro" id="IPR000471">
    <property type="entry name" value="Interferon_alpha/beta/delta"/>
</dbReference>
<dbReference type="SUPFAM" id="SSF47266">
    <property type="entry name" value="4-helical cytokines"/>
    <property type="match status" value="1"/>
</dbReference>
<evidence type="ECO:0000313" key="8">
    <source>
        <dbReference type="Ensembl" id="ENSSSCP00040024001.1"/>
    </source>
</evidence>
<evidence type="ECO:0000256" key="3">
    <source>
        <dbReference type="ARBA" id="ARBA00022525"/>
    </source>
</evidence>
<organism evidence="8 9">
    <name type="scientific">Sus scrofa</name>
    <name type="common">Pig</name>
    <dbReference type="NCBI Taxonomy" id="9823"/>
    <lineage>
        <taxon>Eukaryota</taxon>
        <taxon>Metazoa</taxon>
        <taxon>Chordata</taxon>
        <taxon>Craniata</taxon>
        <taxon>Vertebrata</taxon>
        <taxon>Euteleostomi</taxon>
        <taxon>Mammalia</taxon>
        <taxon>Eutheria</taxon>
        <taxon>Laurasiatheria</taxon>
        <taxon>Artiodactyla</taxon>
        <taxon>Suina</taxon>
        <taxon>Suidae</taxon>
        <taxon>Sus</taxon>
    </lineage>
</organism>
<proteinExistence type="inferred from homology"/>
<protein>
    <submittedName>
        <fullName evidence="8">Uncharacterized protein</fullName>
    </submittedName>
</protein>
<dbReference type="GO" id="GO:0005615">
    <property type="term" value="C:extracellular space"/>
    <property type="evidence" value="ECO:0007669"/>
    <property type="project" value="UniProtKB-KW"/>
</dbReference>
<dbReference type="PRINTS" id="PR00266">
    <property type="entry name" value="INTERFERONAB"/>
</dbReference>
<dbReference type="Pfam" id="PF00143">
    <property type="entry name" value="Interferon"/>
    <property type="match status" value="1"/>
</dbReference>
<feature type="signal peptide" evidence="7">
    <location>
        <begin position="1"/>
        <end position="22"/>
    </location>
</feature>
<comment type="subcellular location">
    <subcellularLocation>
        <location evidence="1">Secreted</location>
    </subcellularLocation>
</comment>
<dbReference type="PANTHER" id="PTHR11691:SF61">
    <property type="entry name" value="INTERFERON-DELTA-4"/>
    <property type="match status" value="1"/>
</dbReference>
<dbReference type="PANTHER" id="PTHR11691">
    <property type="entry name" value="TYPE I INTERFERON"/>
    <property type="match status" value="1"/>
</dbReference>
<dbReference type="GO" id="GO:0005126">
    <property type="term" value="F:cytokine receptor binding"/>
    <property type="evidence" value="ECO:0007669"/>
    <property type="project" value="InterPro"/>
</dbReference>
<keyword evidence="4 6" id="KW-0051">Antiviral defense</keyword>
<evidence type="ECO:0000313" key="9">
    <source>
        <dbReference type="Proteomes" id="UP000694722"/>
    </source>
</evidence>
<comment type="similarity">
    <text evidence="6">Belongs to the alpha/beta interferon family.</text>
</comment>
<dbReference type="InterPro" id="IPR009079">
    <property type="entry name" value="4_helix_cytokine-like_core"/>
</dbReference>
<sequence length="166" mass="19082">MAQIYLLVAGVMLCSATTCSLGQNLSGIPSQVKGKMSTYLRLMKKIPSMTQATRYHHLILQQIGNLLNIEESRAAWNNTLFDQLLSQLHHSLEQLWKQMEEDNLACPYLEIVVQKYFQRIYSYPKEKGYSLCGWEIVRVKIEVCLSRRRRRHPHGSSCGLLSLGCH</sequence>
<dbReference type="AlphaFoldDB" id="A0A8D1END0"/>